<keyword evidence="1" id="KW-0472">Membrane</keyword>
<sequence>MKNIIYILIAALVISWVLGFIVFKVMGALVHLLLLLAVILLIYNWLSNKTSI</sequence>
<accession>A0A4R7DME5</accession>
<evidence type="ECO:0008006" key="4">
    <source>
        <dbReference type="Google" id="ProtNLM"/>
    </source>
</evidence>
<keyword evidence="3" id="KW-1185">Reference proteome</keyword>
<dbReference type="RefSeq" id="WP_133671141.1">
    <property type="nucleotide sequence ID" value="NZ_SNZW01000002.1"/>
</dbReference>
<keyword evidence="1" id="KW-0812">Transmembrane</keyword>
<evidence type="ECO:0000313" key="3">
    <source>
        <dbReference type="Proteomes" id="UP000295274"/>
    </source>
</evidence>
<gene>
    <name evidence="2" type="ORF">DFQ03_0163</name>
</gene>
<dbReference type="InterPro" id="IPR043727">
    <property type="entry name" value="Lmo0937-like"/>
</dbReference>
<dbReference type="Proteomes" id="UP000295274">
    <property type="component" value="Unassembled WGS sequence"/>
</dbReference>
<feature type="transmembrane region" description="Helical" evidence="1">
    <location>
        <begin position="29"/>
        <end position="46"/>
    </location>
</feature>
<reference evidence="2 3" key="1">
    <citation type="submission" date="2019-03" db="EMBL/GenBank/DDBJ databases">
        <title>Genomic Encyclopedia of Type Strains, Phase III (KMG-III): the genomes of soil and plant-associated and newly described type strains.</title>
        <authorList>
            <person name="Whitman W."/>
        </authorList>
    </citation>
    <scope>NUCLEOTIDE SEQUENCE [LARGE SCALE GENOMIC DNA]</scope>
    <source>
        <strain evidence="2 3">CECT 8455</strain>
    </source>
</reference>
<dbReference type="NCBIfam" id="NF033488">
    <property type="entry name" value="lmo0937_fam_TM"/>
    <property type="match status" value="1"/>
</dbReference>
<protein>
    <recommendedName>
        <fullName evidence="4">Lmo0937 family membrane protein</fullName>
    </recommendedName>
</protein>
<comment type="caution">
    <text evidence="2">The sequence shown here is derived from an EMBL/GenBank/DDBJ whole genome shotgun (WGS) entry which is preliminary data.</text>
</comment>
<organism evidence="2 3">
    <name type="scientific">Maribacter caenipelagi</name>
    <dbReference type="NCBI Taxonomy" id="1447781"/>
    <lineage>
        <taxon>Bacteria</taxon>
        <taxon>Pseudomonadati</taxon>
        <taxon>Bacteroidota</taxon>
        <taxon>Flavobacteriia</taxon>
        <taxon>Flavobacteriales</taxon>
        <taxon>Flavobacteriaceae</taxon>
        <taxon>Maribacter</taxon>
    </lineage>
</organism>
<evidence type="ECO:0000313" key="2">
    <source>
        <dbReference type="EMBL" id="TDS20656.1"/>
    </source>
</evidence>
<keyword evidence="1" id="KW-1133">Transmembrane helix</keyword>
<feature type="transmembrane region" description="Helical" evidence="1">
    <location>
        <begin position="5"/>
        <end position="23"/>
    </location>
</feature>
<proteinExistence type="predicted"/>
<name>A0A4R7DME5_9FLAO</name>
<dbReference type="Pfam" id="PF18919">
    <property type="entry name" value="DUF5670"/>
    <property type="match status" value="1"/>
</dbReference>
<dbReference type="AlphaFoldDB" id="A0A4R7DME5"/>
<evidence type="ECO:0000256" key="1">
    <source>
        <dbReference type="SAM" id="Phobius"/>
    </source>
</evidence>
<dbReference type="EMBL" id="SNZW01000002">
    <property type="protein sequence ID" value="TDS20656.1"/>
    <property type="molecule type" value="Genomic_DNA"/>
</dbReference>